<reference evidence="4 6" key="2">
    <citation type="journal article" date="2020" name="Extremophiles">
        <title>Genomic analysis of Caldalkalibacillus thermarum TA2.A1 reveals aerobic alkaliphilic metabolism and evolutionary hallmarks linking alkaliphilic bacteria and plant life.</title>
        <authorList>
            <person name="de Jong S.I."/>
            <person name="van den Broek M.A."/>
            <person name="Merkel A.Y."/>
            <person name="de la Torre Cortes P."/>
            <person name="Kalamorz F."/>
            <person name="Cook G.M."/>
            <person name="van Loosdrecht M.C.M."/>
            <person name="McMillan D.G.G."/>
        </authorList>
    </citation>
    <scope>NUCLEOTIDE SEQUENCE [LARGE SCALE GENOMIC DNA]</scope>
    <source>
        <strain evidence="4 6">TA2.A1</strain>
    </source>
</reference>
<keyword evidence="6" id="KW-1185">Reference proteome</keyword>
<proteinExistence type="predicted"/>
<name>F5LA47_CALTT</name>
<feature type="region of interest" description="Disordered" evidence="1">
    <location>
        <begin position="1"/>
        <end position="23"/>
    </location>
</feature>
<feature type="compositionally biased region" description="Basic and acidic residues" evidence="1">
    <location>
        <begin position="1"/>
        <end position="17"/>
    </location>
</feature>
<dbReference type="RefSeq" id="WP_007506111.1">
    <property type="nucleotide sequence ID" value="NZ_AFCE01000162.1"/>
</dbReference>
<accession>F5LA47</accession>
<dbReference type="InterPro" id="IPR024596">
    <property type="entry name" value="RNApol_su_b/EpuA"/>
</dbReference>
<dbReference type="GO" id="GO:0000428">
    <property type="term" value="C:DNA-directed RNA polymerase complex"/>
    <property type="evidence" value="ECO:0007669"/>
    <property type="project" value="UniProtKB-KW"/>
</dbReference>
<dbReference type="Proteomes" id="UP000010716">
    <property type="component" value="Unassembled WGS sequence"/>
</dbReference>
<reference evidence="4" key="3">
    <citation type="submission" date="2021-08" db="EMBL/GenBank/DDBJ databases">
        <authorList>
            <person name="de Jong S."/>
            <person name="van den Broek M."/>
            <person name="Merkel A."/>
            <person name="de la Torre Cortes P."/>
            <person name="Kalamorz F."/>
            <person name="Cook G."/>
            <person name="van Loosdrecht M."/>
            <person name="McMillan D."/>
        </authorList>
    </citation>
    <scope>NUCLEOTIDE SEQUENCE</scope>
    <source>
        <strain evidence="4">TA2.A1</strain>
    </source>
</reference>
<evidence type="ECO:0000313" key="3">
    <source>
        <dbReference type="EMBL" id="EGL81767.1"/>
    </source>
</evidence>
<evidence type="ECO:0000256" key="2">
    <source>
        <dbReference type="SAM" id="Phobius"/>
    </source>
</evidence>
<evidence type="ECO:0000313" key="4">
    <source>
        <dbReference type="EMBL" id="QZT34142.1"/>
    </source>
</evidence>
<dbReference type="KEGG" id="cthu:HUR95_01595"/>
<dbReference type="Proteomes" id="UP000825179">
    <property type="component" value="Chromosome"/>
</dbReference>
<keyword evidence="2" id="KW-0472">Membrane</keyword>
<gene>
    <name evidence="3" type="ORF">CathTA2_2782</name>
    <name evidence="4" type="ORF">HUR95_01595</name>
</gene>
<dbReference type="EMBL" id="CP082237">
    <property type="protein sequence ID" value="QZT34142.1"/>
    <property type="molecule type" value="Genomic_DNA"/>
</dbReference>
<dbReference type="EMBL" id="AFCE01000162">
    <property type="protein sequence ID" value="EGL81767.1"/>
    <property type="molecule type" value="Genomic_DNA"/>
</dbReference>
<sequence>MGTQQEERQQLEKEKKQGKEKKKKIMLVRKRPLRQRILLFMAKWLFIFFCFFAALVAGLIVGFGVLGKEDWRLVIDIETWKHIYNLVFKD</sequence>
<feature type="transmembrane region" description="Helical" evidence="2">
    <location>
        <begin position="37"/>
        <end position="66"/>
    </location>
</feature>
<keyword evidence="4" id="KW-0804">Transcription</keyword>
<protein>
    <submittedName>
        <fullName evidence="4">DNA-directed RNA polymerase subunit beta</fullName>
    </submittedName>
</protein>
<dbReference type="Pfam" id="PF11772">
    <property type="entry name" value="EpuA"/>
    <property type="match status" value="1"/>
</dbReference>
<evidence type="ECO:0000313" key="5">
    <source>
        <dbReference type="Proteomes" id="UP000010716"/>
    </source>
</evidence>
<keyword evidence="2" id="KW-0812">Transmembrane</keyword>
<evidence type="ECO:0000313" key="6">
    <source>
        <dbReference type="Proteomes" id="UP000825179"/>
    </source>
</evidence>
<organism evidence="3 5">
    <name type="scientific">Caldalkalibacillus thermarum (strain TA2.A1)</name>
    <dbReference type="NCBI Taxonomy" id="986075"/>
    <lineage>
        <taxon>Bacteria</taxon>
        <taxon>Bacillati</taxon>
        <taxon>Bacillota</taxon>
        <taxon>Bacilli</taxon>
        <taxon>Bacillales</taxon>
        <taxon>Bacillaceae</taxon>
        <taxon>Caldalkalibacillus</taxon>
    </lineage>
</organism>
<keyword evidence="2" id="KW-1133">Transmembrane helix</keyword>
<reference evidence="3 5" key="1">
    <citation type="journal article" date="2011" name="J. Bacteriol.">
        <title>Draft genome sequence of the thermoalkaliphilic Caldalkalibacillus thermarum strain TA2.A1.</title>
        <authorList>
            <person name="Kalamorz F."/>
            <person name="Keis S."/>
            <person name="McMillan D.G."/>
            <person name="Olsson K."/>
            <person name="Stanton J.A."/>
            <person name="Stockwell P."/>
            <person name="Black M.A."/>
            <person name="Klingeman D.M."/>
            <person name="Land M.L."/>
            <person name="Han C.S."/>
            <person name="Martin S.L."/>
            <person name="Becher S.A."/>
            <person name="Peddie C.J."/>
            <person name="Morgan H.W."/>
            <person name="Matthies D."/>
            <person name="Preiss L."/>
            <person name="Meier T."/>
            <person name="Brown S.D."/>
            <person name="Cook G.M."/>
        </authorList>
    </citation>
    <scope>NUCLEOTIDE SEQUENCE [LARGE SCALE GENOMIC DNA]</scope>
    <source>
        <strain evidence="3 5">TA2.A1</strain>
    </source>
</reference>
<dbReference type="AlphaFoldDB" id="F5LA47"/>
<evidence type="ECO:0000256" key="1">
    <source>
        <dbReference type="SAM" id="MobiDB-lite"/>
    </source>
</evidence>
<keyword evidence="4" id="KW-0240">DNA-directed RNA polymerase</keyword>
<dbReference type="OrthoDB" id="2300232at2"/>